<protein>
    <submittedName>
        <fullName evidence="1">Uncharacterized protein</fullName>
    </submittedName>
</protein>
<dbReference type="Proteomes" id="UP000199537">
    <property type="component" value="Unassembled WGS sequence"/>
</dbReference>
<dbReference type="AlphaFoldDB" id="A0A1I7NDG8"/>
<reference evidence="2" key="1">
    <citation type="submission" date="2016-10" db="EMBL/GenBank/DDBJ databases">
        <authorList>
            <person name="Varghese N."/>
            <person name="Submissions S."/>
        </authorList>
    </citation>
    <scope>NUCLEOTIDE SEQUENCE [LARGE SCALE GENOMIC DNA]</scope>
    <source>
        <strain evidence="2">DSM 14807</strain>
    </source>
</reference>
<evidence type="ECO:0000313" key="1">
    <source>
        <dbReference type="EMBL" id="SFV32735.1"/>
    </source>
</evidence>
<proteinExistence type="predicted"/>
<accession>A0A1I7NDG8</accession>
<evidence type="ECO:0000313" key="2">
    <source>
        <dbReference type="Proteomes" id="UP000199537"/>
    </source>
</evidence>
<sequence>MMKTLPVFPYPMAYSVRSATTVVLVRYYPRTVHQNMHVIFRSESFVHVRMEIKDYNMRIWSGRTLLLRPGEQELIFHLHFLAEGMYWIEWDKPELPWIEFLKA</sequence>
<dbReference type="STRING" id="1393122.SAMN05660895_1438"/>
<gene>
    <name evidence="1" type="ORF">SAMN05660895_1438</name>
</gene>
<organism evidence="1 2">
    <name type="scientific">Thermoflavifilum thermophilum</name>
    <dbReference type="NCBI Taxonomy" id="1393122"/>
    <lineage>
        <taxon>Bacteria</taxon>
        <taxon>Pseudomonadati</taxon>
        <taxon>Bacteroidota</taxon>
        <taxon>Chitinophagia</taxon>
        <taxon>Chitinophagales</taxon>
        <taxon>Chitinophagaceae</taxon>
        <taxon>Thermoflavifilum</taxon>
    </lineage>
</organism>
<dbReference type="EMBL" id="FPCJ01000001">
    <property type="protein sequence ID" value="SFV32735.1"/>
    <property type="molecule type" value="Genomic_DNA"/>
</dbReference>
<keyword evidence="2" id="KW-1185">Reference proteome</keyword>
<name>A0A1I7NDG8_9BACT</name>